<evidence type="ECO:0000256" key="6">
    <source>
        <dbReference type="ARBA" id="ARBA00022777"/>
    </source>
</evidence>
<evidence type="ECO:0000256" key="8">
    <source>
        <dbReference type="ARBA" id="ARBA00023012"/>
    </source>
</evidence>
<dbReference type="InterPro" id="IPR011712">
    <property type="entry name" value="Sig_transdc_His_kin_sub3_dim/P"/>
</dbReference>
<evidence type="ECO:0000256" key="5">
    <source>
        <dbReference type="ARBA" id="ARBA00022741"/>
    </source>
</evidence>
<feature type="transmembrane region" description="Helical" evidence="9">
    <location>
        <begin position="43"/>
        <end position="61"/>
    </location>
</feature>
<evidence type="ECO:0000259" key="10">
    <source>
        <dbReference type="Pfam" id="PF07730"/>
    </source>
</evidence>
<evidence type="ECO:0000256" key="1">
    <source>
        <dbReference type="ARBA" id="ARBA00000085"/>
    </source>
</evidence>
<keyword evidence="8" id="KW-0902">Two-component regulatory system</keyword>
<dbReference type="Gene3D" id="3.30.565.10">
    <property type="entry name" value="Histidine kinase-like ATPase, C-terminal domain"/>
    <property type="match status" value="1"/>
</dbReference>
<dbReference type="EC" id="2.7.13.3" evidence="2"/>
<comment type="catalytic activity">
    <reaction evidence="1">
        <text>ATP + protein L-histidine = ADP + protein N-phospho-L-histidine.</text>
        <dbReference type="EC" id="2.7.13.3"/>
    </reaction>
</comment>
<dbReference type="CDD" id="cd16917">
    <property type="entry name" value="HATPase_UhpB-NarQ-NarX-like"/>
    <property type="match status" value="1"/>
</dbReference>
<keyword evidence="6 11" id="KW-0418">Kinase</keyword>
<dbReference type="InterPro" id="IPR036890">
    <property type="entry name" value="HATPase_C_sf"/>
</dbReference>
<keyword evidence="5" id="KW-0547">Nucleotide-binding</keyword>
<keyword evidence="9" id="KW-0472">Membrane</keyword>
<feature type="transmembrane region" description="Helical" evidence="9">
    <location>
        <begin position="99"/>
        <end position="117"/>
    </location>
</feature>
<reference evidence="12" key="1">
    <citation type="journal article" date="2019" name="Int. J. Syst. Evol. Microbiol.">
        <title>The Global Catalogue of Microorganisms (GCM) 10K type strain sequencing project: providing services to taxonomists for standard genome sequencing and annotation.</title>
        <authorList>
            <consortium name="The Broad Institute Genomics Platform"/>
            <consortium name="The Broad Institute Genome Sequencing Center for Infectious Disease"/>
            <person name="Wu L."/>
            <person name="Ma J."/>
        </authorList>
    </citation>
    <scope>NUCLEOTIDE SEQUENCE [LARGE SCALE GENOMIC DNA]</scope>
    <source>
        <strain evidence="12">CGMCC 4.7371</strain>
    </source>
</reference>
<keyword evidence="9" id="KW-0812">Transmembrane</keyword>
<keyword evidence="4" id="KW-0808">Transferase</keyword>
<feature type="transmembrane region" description="Helical" evidence="9">
    <location>
        <begin position="67"/>
        <end position="92"/>
    </location>
</feature>
<dbReference type="Pfam" id="PF07730">
    <property type="entry name" value="HisKA_3"/>
    <property type="match status" value="1"/>
</dbReference>
<proteinExistence type="predicted"/>
<evidence type="ECO:0000256" key="3">
    <source>
        <dbReference type="ARBA" id="ARBA00022553"/>
    </source>
</evidence>
<keyword evidence="9" id="KW-1133">Transmembrane helix</keyword>
<dbReference type="Proteomes" id="UP000655410">
    <property type="component" value="Unassembled WGS sequence"/>
</dbReference>
<dbReference type="GO" id="GO:0016301">
    <property type="term" value="F:kinase activity"/>
    <property type="evidence" value="ECO:0007669"/>
    <property type="project" value="UniProtKB-KW"/>
</dbReference>
<feature type="transmembrane region" description="Helical" evidence="9">
    <location>
        <begin position="16"/>
        <end position="34"/>
    </location>
</feature>
<keyword evidence="12" id="KW-1185">Reference proteome</keyword>
<dbReference type="EMBL" id="BMNI01000012">
    <property type="protein sequence ID" value="GGO93386.1"/>
    <property type="molecule type" value="Genomic_DNA"/>
</dbReference>
<comment type="caution">
    <text evidence="11">The sequence shown here is derived from an EMBL/GenBank/DDBJ whole genome shotgun (WGS) entry which is preliminary data.</text>
</comment>
<dbReference type="Gene3D" id="1.20.5.1930">
    <property type="match status" value="1"/>
</dbReference>
<evidence type="ECO:0000256" key="7">
    <source>
        <dbReference type="ARBA" id="ARBA00022840"/>
    </source>
</evidence>
<dbReference type="SUPFAM" id="SSF55874">
    <property type="entry name" value="ATPase domain of HSP90 chaperone/DNA topoisomerase II/histidine kinase"/>
    <property type="match status" value="1"/>
</dbReference>
<accession>A0ABQ2NEZ3</accession>
<feature type="transmembrane region" description="Helical" evidence="9">
    <location>
        <begin position="129"/>
        <end position="150"/>
    </location>
</feature>
<name>A0ABQ2NEZ3_9ACTN</name>
<evidence type="ECO:0000313" key="11">
    <source>
        <dbReference type="EMBL" id="GGO93386.1"/>
    </source>
</evidence>
<evidence type="ECO:0000256" key="4">
    <source>
        <dbReference type="ARBA" id="ARBA00022679"/>
    </source>
</evidence>
<dbReference type="PANTHER" id="PTHR24421">
    <property type="entry name" value="NITRATE/NITRITE SENSOR PROTEIN NARX-RELATED"/>
    <property type="match status" value="1"/>
</dbReference>
<organism evidence="11 12">
    <name type="scientific">Nocardioides phosphati</name>
    <dbReference type="NCBI Taxonomy" id="1867775"/>
    <lineage>
        <taxon>Bacteria</taxon>
        <taxon>Bacillati</taxon>
        <taxon>Actinomycetota</taxon>
        <taxon>Actinomycetes</taxon>
        <taxon>Propionibacteriales</taxon>
        <taxon>Nocardioidaceae</taxon>
        <taxon>Nocardioides</taxon>
    </lineage>
</organism>
<dbReference type="RefSeq" id="WP_188785032.1">
    <property type="nucleotide sequence ID" value="NZ_BMNI01000012.1"/>
</dbReference>
<evidence type="ECO:0000313" key="12">
    <source>
        <dbReference type="Proteomes" id="UP000655410"/>
    </source>
</evidence>
<dbReference type="InterPro" id="IPR050482">
    <property type="entry name" value="Sensor_HK_TwoCompSys"/>
</dbReference>
<keyword evidence="7" id="KW-0067">ATP-binding</keyword>
<gene>
    <name evidence="11" type="ORF">GCM10011584_31960</name>
</gene>
<sequence>MPTETPAPPLTWRSHAWRYALCLAISAIGWGSVFDKQWHEHRGLWWLDLGVGCLAYVAVAFRRRSPLSFALLLNAAAAVSGLAAGPAVLAAVSLASRRVYREIALVGLVSFSAGISFTKIEPQQHQDSWWLDLVVNLVATVAILGWGLYIGSRRELIARLQAEVAQAAAEQERRSDQARTAERGRIAREMHDVLAHRISQISMQANAIMFREDLSAGQIREHVGVIQANAAEALADLRSVLGVLRDPASGAPLDRPQPTFADLTELVAGEVAAGASVTLRTDVHGDVPELAGRTAYRIVQEALTNARKHAPGATVQVDVSGGPADGLTLVIRNPLGFSSRTPGAGLGLVGLRERAELVGGTLDAGRELSAWVIRGWIPWEK</sequence>
<feature type="domain" description="Signal transduction histidine kinase subgroup 3 dimerisation and phosphoacceptor" evidence="10">
    <location>
        <begin position="182"/>
        <end position="247"/>
    </location>
</feature>
<protein>
    <recommendedName>
        <fullName evidence="2">histidine kinase</fullName>
        <ecNumber evidence="2">2.7.13.3</ecNumber>
    </recommendedName>
</protein>
<evidence type="ECO:0000256" key="9">
    <source>
        <dbReference type="SAM" id="Phobius"/>
    </source>
</evidence>
<dbReference type="PANTHER" id="PTHR24421:SF10">
    <property type="entry name" value="NITRATE_NITRITE SENSOR PROTEIN NARQ"/>
    <property type="match status" value="1"/>
</dbReference>
<keyword evidence="3" id="KW-0597">Phosphoprotein</keyword>
<evidence type="ECO:0000256" key="2">
    <source>
        <dbReference type="ARBA" id="ARBA00012438"/>
    </source>
</evidence>